<feature type="compositionally biased region" description="Low complexity" evidence="1">
    <location>
        <begin position="136"/>
        <end position="147"/>
    </location>
</feature>
<reference evidence="2 3" key="1">
    <citation type="submission" date="2021-12" db="EMBL/GenBank/DDBJ databases">
        <title>High titer production of polyol ester of fatty acids by Rhodotorula paludigena BS15 towards product separation-free biomass refinery.</title>
        <authorList>
            <person name="Mano J."/>
            <person name="Ono H."/>
            <person name="Tanaka T."/>
            <person name="Naito K."/>
            <person name="Sushida H."/>
            <person name="Ike M."/>
            <person name="Tokuyasu K."/>
            <person name="Kitaoka M."/>
        </authorList>
    </citation>
    <scope>NUCLEOTIDE SEQUENCE [LARGE SCALE GENOMIC DNA]</scope>
    <source>
        <strain evidence="2 3">BS15</strain>
    </source>
</reference>
<gene>
    <name evidence="2" type="ORF">Rhopal_002462-T1</name>
</gene>
<evidence type="ECO:0000256" key="1">
    <source>
        <dbReference type="SAM" id="MobiDB-lite"/>
    </source>
</evidence>
<accession>A0AAV5GA43</accession>
<dbReference type="PANTHER" id="PTHR41677">
    <property type="entry name" value="YALI0B19030P"/>
    <property type="match status" value="1"/>
</dbReference>
<keyword evidence="3" id="KW-1185">Reference proteome</keyword>
<dbReference type="AlphaFoldDB" id="A0AAV5GA43"/>
<proteinExistence type="predicted"/>
<sequence>MRAPVVFDPAVHLCYQPPEKVITMQELALDGGISPIGVTAPFPLLTREGVTELRREILSEDVLDRYTVSSYISAFQGREFPKDVAPFVHAVWSSPEVLRAVSEAAGVELVPIMDLEVGHVNYQLGNEGREGVRRTSISPEPQSPSETPEARQVAQALADADNGEGDTNVCFHRDAYPFVCVLMLSDCENMIGGETALRTGDGRIVKARGPNVGSCVVMQGRHIEHAALKAYNVSERITMVTSFRAKDPMIHDGSVLPSIHPISKKHRLNYQWTLYRMKLLAERFSIVAQELERKKALLGEEDDRDGTGGSEIVNVDSMSKWLDEQAAYLMTTRTEFMV</sequence>
<name>A0AAV5GA43_9BASI</name>
<comment type="caution">
    <text evidence="2">The sequence shown here is derived from an EMBL/GenBank/DDBJ whole genome shotgun (WGS) entry which is preliminary data.</text>
</comment>
<dbReference type="Proteomes" id="UP001342314">
    <property type="component" value="Unassembled WGS sequence"/>
</dbReference>
<evidence type="ECO:0008006" key="4">
    <source>
        <dbReference type="Google" id="ProtNLM"/>
    </source>
</evidence>
<organism evidence="2 3">
    <name type="scientific">Rhodotorula paludigena</name>
    <dbReference type="NCBI Taxonomy" id="86838"/>
    <lineage>
        <taxon>Eukaryota</taxon>
        <taxon>Fungi</taxon>
        <taxon>Dikarya</taxon>
        <taxon>Basidiomycota</taxon>
        <taxon>Pucciniomycotina</taxon>
        <taxon>Microbotryomycetes</taxon>
        <taxon>Sporidiobolales</taxon>
        <taxon>Sporidiobolaceae</taxon>
        <taxon>Rhodotorula</taxon>
    </lineage>
</organism>
<evidence type="ECO:0000313" key="2">
    <source>
        <dbReference type="EMBL" id="GJN89476.1"/>
    </source>
</evidence>
<evidence type="ECO:0000313" key="3">
    <source>
        <dbReference type="Proteomes" id="UP001342314"/>
    </source>
</evidence>
<feature type="region of interest" description="Disordered" evidence="1">
    <location>
        <begin position="128"/>
        <end position="150"/>
    </location>
</feature>
<dbReference type="EMBL" id="BQKY01000005">
    <property type="protein sequence ID" value="GJN89476.1"/>
    <property type="molecule type" value="Genomic_DNA"/>
</dbReference>
<dbReference type="PANTHER" id="PTHR41677:SF1">
    <property type="entry name" value="FE2OG DIOXYGENASE DOMAIN-CONTAINING PROTEIN"/>
    <property type="match status" value="1"/>
</dbReference>
<protein>
    <recommendedName>
        <fullName evidence="4">Fe2OG dioxygenase domain-containing protein</fullName>
    </recommendedName>
</protein>